<proteinExistence type="predicted"/>
<keyword evidence="1" id="KW-0472">Membrane</keyword>
<dbReference type="Proteomes" id="UP000199440">
    <property type="component" value="Unassembled WGS sequence"/>
</dbReference>
<protein>
    <submittedName>
        <fullName evidence="2">Uncharacterized protein</fullName>
    </submittedName>
</protein>
<accession>A0A1G9RDV1</accession>
<evidence type="ECO:0000313" key="2">
    <source>
        <dbReference type="EMBL" id="SDM21393.1"/>
    </source>
</evidence>
<reference evidence="2 3" key="1">
    <citation type="submission" date="2016-10" db="EMBL/GenBank/DDBJ databases">
        <authorList>
            <person name="de Groot N.N."/>
        </authorList>
    </citation>
    <scope>NUCLEOTIDE SEQUENCE [LARGE SCALE GENOMIC DNA]</scope>
    <source>
        <strain evidence="2 3">DSM 19886</strain>
    </source>
</reference>
<evidence type="ECO:0000256" key="1">
    <source>
        <dbReference type="SAM" id="Phobius"/>
    </source>
</evidence>
<dbReference type="STRING" id="192904.SAMN04488514_10697"/>
<name>A0A1G9RDV1_9FLAO</name>
<feature type="transmembrane region" description="Helical" evidence="1">
    <location>
        <begin position="51"/>
        <end position="74"/>
    </location>
</feature>
<keyword evidence="1" id="KW-0812">Transmembrane</keyword>
<dbReference type="AlphaFoldDB" id="A0A1G9RDV1"/>
<keyword evidence="3" id="KW-1185">Reference proteome</keyword>
<sequence length="114" mass="13008">MNTLSVILLYYVSASGLILLMHRYYRHAFISLAVIIFYLAIVGCSGNSFEYGLFFCFKWILPLYAISMVCYAALSDSDTNNIPKKYQAKFQLRNGVISFISLNIRVKAKLEISK</sequence>
<organism evidence="2 3">
    <name type="scientific">Kriegella aquimaris</name>
    <dbReference type="NCBI Taxonomy" id="192904"/>
    <lineage>
        <taxon>Bacteria</taxon>
        <taxon>Pseudomonadati</taxon>
        <taxon>Bacteroidota</taxon>
        <taxon>Flavobacteriia</taxon>
        <taxon>Flavobacteriales</taxon>
        <taxon>Flavobacteriaceae</taxon>
        <taxon>Kriegella</taxon>
    </lineage>
</organism>
<gene>
    <name evidence="2" type="ORF">SAMN04488514_10697</name>
</gene>
<keyword evidence="1" id="KW-1133">Transmembrane helix</keyword>
<feature type="transmembrane region" description="Helical" evidence="1">
    <location>
        <begin position="24"/>
        <end position="44"/>
    </location>
</feature>
<evidence type="ECO:0000313" key="3">
    <source>
        <dbReference type="Proteomes" id="UP000199440"/>
    </source>
</evidence>
<dbReference type="EMBL" id="FNGV01000006">
    <property type="protein sequence ID" value="SDM21393.1"/>
    <property type="molecule type" value="Genomic_DNA"/>
</dbReference>